<comment type="similarity">
    <text evidence="2">Belongs to the EPO/TPO family.</text>
</comment>
<feature type="signal peptide" evidence="7">
    <location>
        <begin position="1"/>
        <end position="21"/>
    </location>
</feature>
<dbReference type="Gene3D" id="1.20.1250.10">
    <property type="match status" value="1"/>
</dbReference>
<evidence type="ECO:0000313" key="8">
    <source>
        <dbReference type="Proteomes" id="UP000694890"/>
    </source>
</evidence>
<dbReference type="CTD" id="7066"/>
<evidence type="ECO:0000256" key="3">
    <source>
        <dbReference type="ARBA" id="ARBA00022525"/>
    </source>
</evidence>
<dbReference type="GO" id="GO:0005179">
    <property type="term" value="F:hormone activity"/>
    <property type="evidence" value="ECO:0007669"/>
    <property type="project" value="UniProtKB-KW"/>
</dbReference>
<evidence type="ECO:0000256" key="4">
    <source>
        <dbReference type="ARBA" id="ARBA00022702"/>
    </source>
</evidence>
<accession>A0AAJ7LWD4</accession>
<dbReference type="PANTHER" id="PTHR10560">
    <property type="entry name" value="THROMBOPOIETIN"/>
    <property type="match status" value="1"/>
</dbReference>
<dbReference type="KEGG" id="lcf:108883465"/>
<feature type="chain" id="PRO_5042490487" evidence="7">
    <location>
        <begin position="22"/>
        <end position="177"/>
    </location>
</feature>
<dbReference type="AlphaFoldDB" id="A0AAJ7LWD4"/>
<dbReference type="InterPro" id="IPR003978">
    <property type="entry name" value="Thrombopoietin"/>
</dbReference>
<evidence type="ECO:0000256" key="7">
    <source>
        <dbReference type="SAM" id="SignalP"/>
    </source>
</evidence>
<gene>
    <name evidence="9" type="primary">thpo</name>
</gene>
<dbReference type="PRINTS" id="PR01485">
    <property type="entry name" value="THROMBOPTN"/>
</dbReference>
<dbReference type="Pfam" id="PF00758">
    <property type="entry name" value="EPO_TPO"/>
    <property type="match status" value="1"/>
</dbReference>
<evidence type="ECO:0000256" key="5">
    <source>
        <dbReference type="ARBA" id="ARBA00022729"/>
    </source>
</evidence>
<dbReference type="SUPFAM" id="SSF47266">
    <property type="entry name" value="4-helical cytokines"/>
    <property type="match status" value="1"/>
</dbReference>
<dbReference type="Proteomes" id="UP000694890">
    <property type="component" value="Linkage group LG4"/>
</dbReference>
<sequence>MALSRLLLLCMVASEVWDAETKPIHFVCNRAARRAMNIVAELESTLKGCNSVMTLSTPVQLPCTELHVASWENKSHQERRGDVVASLRLLIEGVKVVKALSQPGCGTLLLQRLENNINNYLLILTDLQLSGPVVSPSLSCVPQSSQSLSTVLLRYNQLISGKLEQFMIHLEDRCTSQ</sequence>
<reference evidence="9" key="1">
    <citation type="submission" date="2025-08" db="UniProtKB">
        <authorList>
            <consortium name="RefSeq"/>
        </authorList>
    </citation>
    <scope>IDENTIFICATION</scope>
    <source>
        <tissue evidence="9">Brain</tissue>
    </source>
</reference>
<evidence type="ECO:0000256" key="1">
    <source>
        <dbReference type="ARBA" id="ARBA00004613"/>
    </source>
</evidence>
<keyword evidence="4" id="KW-0372">Hormone</keyword>
<evidence type="ECO:0000256" key="2">
    <source>
        <dbReference type="ARBA" id="ARBA00005782"/>
    </source>
</evidence>
<dbReference type="PANTHER" id="PTHR10560:SF0">
    <property type="entry name" value="THROMBOPOIETIN"/>
    <property type="match status" value="1"/>
</dbReference>
<dbReference type="RefSeq" id="XP_018532163.1">
    <property type="nucleotide sequence ID" value="XM_018676647.2"/>
</dbReference>
<keyword evidence="3" id="KW-0964">Secreted</keyword>
<evidence type="ECO:0000313" key="9">
    <source>
        <dbReference type="RefSeq" id="XP_018532163.1"/>
    </source>
</evidence>
<organism evidence="8 9">
    <name type="scientific">Lates calcarifer</name>
    <name type="common">Barramundi</name>
    <name type="synonym">Holocentrus calcarifer</name>
    <dbReference type="NCBI Taxonomy" id="8187"/>
    <lineage>
        <taxon>Eukaryota</taxon>
        <taxon>Metazoa</taxon>
        <taxon>Chordata</taxon>
        <taxon>Craniata</taxon>
        <taxon>Vertebrata</taxon>
        <taxon>Euteleostomi</taxon>
        <taxon>Actinopterygii</taxon>
        <taxon>Neopterygii</taxon>
        <taxon>Teleostei</taxon>
        <taxon>Neoteleostei</taxon>
        <taxon>Acanthomorphata</taxon>
        <taxon>Carangaria</taxon>
        <taxon>Carangaria incertae sedis</taxon>
        <taxon>Centropomidae</taxon>
        <taxon>Lates</taxon>
    </lineage>
</organism>
<proteinExistence type="inferred from homology"/>
<evidence type="ECO:0000256" key="6">
    <source>
        <dbReference type="ARBA" id="ARBA00023157"/>
    </source>
</evidence>
<dbReference type="InterPro" id="IPR009079">
    <property type="entry name" value="4_helix_cytokine-like_core"/>
</dbReference>
<keyword evidence="5 7" id="KW-0732">Signal</keyword>
<dbReference type="GeneID" id="108883465"/>
<comment type="subcellular location">
    <subcellularLocation>
        <location evidence="1">Secreted</location>
    </subcellularLocation>
</comment>
<protein>
    <submittedName>
        <fullName evidence="9">Thrombopoietin isoform X2</fullName>
    </submittedName>
</protein>
<keyword evidence="6" id="KW-1015">Disulfide bond</keyword>
<dbReference type="GO" id="GO:0005125">
    <property type="term" value="F:cytokine activity"/>
    <property type="evidence" value="ECO:0007669"/>
    <property type="project" value="InterPro"/>
</dbReference>
<name>A0AAJ7LWD4_LATCA</name>
<dbReference type="GO" id="GO:0005576">
    <property type="term" value="C:extracellular region"/>
    <property type="evidence" value="ECO:0007669"/>
    <property type="project" value="UniProtKB-SubCell"/>
</dbReference>
<dbReference type="GO" id="GO:0008283">
    <property type="term" value="P:cell population proliferation"/>
    <property type="evidence" value="ECO:0007669"/>
    <property type="project" value="InterPro"/>
</dbReference>
<dbReference type="InterPro" id="IPR001323">
    <property type="entry name" value="EPO_TPO"/>
</dbReference>